<dbReference type="GO" id="GO:0016020">
    <property type="term" value="C:membrane"/>
    <property type="evidence" value="ECO:0007669"/>
    <property type="project" value="UniProtKB-SubCell"/>
</dbReference>
<dbReference type="GO" id="GO:0015232">
    <property type="term" value="F:heme transmembrane transporter activity"/>
    <property type="evidence" value="ECO:0007669"/>
    <property type="project" value="TreeGrafter"/>
</dbReference>
<dbReference type="GO" id="GO:0097037">
    <property type="term" value="P:heme export"/>
    <property type="evidence" value="ECO:0007669"/>
    <property type="project" value="TreeGrafter"/>
</dbReference>
<keyword evidence="2 5" id="KW-0812">Transmembrane</keyword>
<sequence>MQNFYSYYIFCFQLGCAIGFLIPPMIVRPGSQSDIKPQLYTLFIGNGIITSVITVLIAIFFKNEPPTAPSRAEASKLDQASVKANFLKSLKALLVNKHYVLLVLSYGI</sequence>
<dbReference type="InterPro" id="IPR036259">
    <property type="entry name" value="MFS_trans_sf"/>
</dbReference>
<feature type="transmembrane region" description="Helical" evidence="5">
    <location>
        <begin position="39"/>
        <end position="61"/>
    </location>
</feature>
<dbReference type="InterPro" id="IPR049680">
    <property type="entry name" value="FLVCR1-2_SLC49-like"/>
</dbReference>
<dbReference type="PANTHER" id="PTHR10924:SF4">
    <property type="entry name" value="GH15861P"/>
    <property type="match status" value="1"/>
</dbReference>
<dbReference type="PANTHER" id="PTHR10924">
    <property type="entry name" value="MAJOR FACILITATOR SUPERFAMILY PROTEIN-RELATED"/>
    <property type="match status" value="1"/>
</dbReference>
<keyword evidence="4 5" id="KW-0472">Membrane</keyword>
<reference evidence="6 7" key="1">
    <citation type="submission" date="2015-09" db="EMBL/GenBank/DDBJ databases">
        <title>Draft genome of the scarab beetle Oryctes borbonicus.</title>
        <authorList>
            <person name="Meyer J.M."/>
            <person name="Markov G.V."/>
            <person name="Baskaran P."/>
            <person name="Herrmann M."/>
            <person name="Sommer R.J."/>
            <person name="Roedelsperger C."/>
        </authorList>
    </citation>
    <scope>NUCLEOTIDE SEQUENCE [LARGE SCALE GENOMIC DNA]</scope>
    <source>
        <strain evidence="6">OB123</strain>
        <tissue evidence="6">Whole animal</tissue>
    </source>
</reference>
<organism evidence="6 7">
    <name type="scientific">Oryctes borbonicus</name>
    <dbReference type="NCBI Taxonomy" id="1629725"/>
    <lineage>
        <taxon>Eukaryota</taxon>
        <taxon>Metazoa</taxon>
        <taxon>Ecdysozoa</taxon>
        <taxon>Arthropoda</taxon>
        <taxon>Hexapoda</taxon>
        <taxon>Insecta</taxon>
        <taxon>Pterygota</taxon>
        <taxon>Neoptera</taxon>
        <taxon>Endopterygota</taxon>
        <taxon>Coleoptera</taxon>
        <taxon>Polyphaga</taxon>
        <taxon>Scarabaeiformia</taxon>
        <taxon>Scarabaeidae</taxon>
        <taxon>Dynastinae</taxon>
        <taxon>Oryctes</taxon>
    </lineage>
</organism>
<dbReference type="AlphaFoldDB" id="A0A0T6AV06"/>
<feature type="transmembrane region" description="Helical" evidence="5">
    <location>
        <begin position="6"/>
        <end position="27"/>
    </location>
</feature>
<proteinExistence type="predicted"/>
<dbReference type="Gene3D" id="1.20.1250.20">
    <property type="entry name" value="MFS general substrate transporter like domains"/>
    <property type="match status" value="1"/>
</dbReference>
<evidence type="ECO:0000256" key="5">
    <source>
        <dbReference type="SAM" id="Phobius"/>
    </source>
</evidence>
<comment type="subcellular location">
    <subcellularLocation>
        <location evidence="1">Membrane</location>
        <topology evidence="1">Multi-pass membrane protein</topology>
    </subcellularLocation>
</comment>
<comment type="caution">
    <text evidence="6">The sequence shown here is derived from an EMBL/GenBank/DDBJ whole genome shotgun (WGS) entry which is preliminary data.</text>
</comment>
<evidence type="ECO:0000256" key="3">
    <source>
        <dbReference type="ARBA" id="ARBA00022989"/>
    </source>
</evidence>
<evidence type="ECO:0000313" key="6">
    <source>
        <dbReference type="EMBL" id="KRT78975.1"/>
    </source>
</evidence>
<protein>
    <submittedName>
        <fullName evidence="6">Membrane transporter</fullName>
    </submittedName>
</protein>
<feature type="non-terminal residue" evidence="6">
    <location>
        <position position="108"/>
    </location>
</feature>
<evidence type="ECO:0000313" key="7">
    <source>
        <dbReference type="Proteomes" id="UP000051574"/>
    </source>
</evidence>
<name>A0A0T6AV06_9SCAR</name>
<dbReference type="Proteomes" id="UP000051574">
    <property type="component" value="Unassembled WGS sequence"/>
</dbReference>
<dbReference type="OrthoDB" id="6779732at2759"/>
<evidence type="ECO:0000256" key="1">
    <source>
        <dbReference type="ARBA" id="ARBA00004141"/>
    </source>
</evidence>
<evidence type="ECO:0000256" key="4">
    <source>
        <dbReference type="ARBA" id="ARBA00023136"/>
    </source>
</evidence>
<gene>
    <name evidence="6" type="ORF">AMK59_8035</name>
</gene>
<dbReference type="SUPFAM" id="SSF103473">
    <property type="entry name" value="MFS general substrate transporter"/>
    <property type="match status" value="1"/>
</dbReference>
<evidence type="ECO:0000256" key="2">
    <source>
        <dbReference type="ARBA" id="ARBA00022692"/>
    </source>
</evidence>
<accession>A0A0T6AV06</accession>
<keyword evidence="7" id="KW-1185">Reference proteome</keyword>
<dbReference type="EMBL" id="LJIG01022737">
    <property type="protein sequence ID" value="KRT78975.1"/>
    <property type="molecule type" value="Genomic_DNA"/>
</dbReference>
<keyword evidence="3 5" id="KW-1133">Transmembrane helix</keyword>
<dbReference type="GO" id="GO:0020037">
    <property type="term" value="F:heme binding"/>
    <property type="evidence" value="ECO:0007669"/>
    <property type="project" value="TreeGrafter"/>
</dbReference>